<keyword evidence="1" id="KW-0812">Transmembrane</keyword>
<feature type="chain" id="PRO_5037804638" evidence="2">
    <location>
        <begin position="32"/>
        <end position="203"/>
    </location>
</feature>
<feature type="non-terminal residue" evidence="3">
    <location>
        <position position="203"/>
    </location>
</feature>
<feature type="transmembrane region" description="Helical" evidence="1">
    <location>
        <begin position="70"/>
        <end position="90"/>
    </location>
</feature>
<gene>
    <name evidence="3" type="ORF">HYT40_00025</name>
</gene>
<dbReference type="Proteomes" id="UP000724148">
    <property type="component" value="Unassembled WGS sequence"/>
</dbReference>
<evidence type="ECO:0000256" key="1">
    <source>
        <dbReference type="SAM" id="Phobius"/>
    </source>
</evidence>
<keyword evidence="2" id="KW-0732">Signal</keyword>
<keyword evidence="1" id="KW-1133">Transmembrane helix</keyword>
<sequence length="203" mass="22215">MKNRTYKLIILSLLLVTVAQATLLPSLVAQAQEPGMEVIAANNRLENTPCGYTDFGCWILKAINYIVDSLGYLLTLIPGALFTAAVNLNIGDYISTTPAVKIGWGMARDVANMFFIIILVIVAITTIFDLQSFNVKTILPKLILIALIINFSMVIGLFVINQSNSLALVFYNRIVPPGKTLTNALENIVNFREAVAQIQGRLA</sequence>
<feature type="transmembrane region" description="Helical" evidence="1">
    <location>
        <begin position="142"/>
        <end position="160"/>
    </location>
</feature>
<dbReference type="EMBL" id="JACOZA010000001">
    <property type="protein sequence ID" value="MBI2096539.1"/>
    <property type="molecule type" value="Genomic_DNA"/>
</dbReference>
<comment type="caution">
    <text evidence="3">The sequence shown here is derived from an EMBL/GenBank/DDBJ whole genome shotgun (WGS) entry which is preliminary data.</text>
</comment>
<feature type="transmembrane region" description="Helical" evidence="1">
    <location>
        <begin position="110"/>
        <end position="130"/>
    </location>
</feature>
<evidence type="ECO:0000313" key="3">
    <source>
        <dbReference type="EMBL" id="MBI2096539.1"/>
    </source>
</evidence>
<reference evidence="3" key="1">
    <citation type="submission" date="2020-07" db="EMBL/GenBank/DDBJ databases">
        <title>Huge and variable diversity of episymbiotic CPR bacteria and DPANN archaea in groundwater ecosystems.</title>
        <authorList>
            <person name="He C.Y."/>
            <person name="Keren R."/>
            <person name="Whittaker M."/>
            <person name="Farag I.F."/>
            <person name="Doudna J."/>
            <person name="Cate J.H.D."/>
            <person name="Banfield J.F."/>
        </authorList>
    </citation>
    <scope>NUCLEOTIDE SEQUENCE</scope>
    <source>
        <strain evidence="3">NC_groundwater_193_Ag_S-0.1um_51_7</strain>
    </source>
</reference>
<accession>A0A931SB49</accession>
<organism evidence="3 4">
    <name type="scientific">Candidatus Sungiibacteriota bacterium</name>
    <dbReference type="NCBI Taxonomy" id="2750080"/>
    <lineage>
        <taxon>Bacteria</taxon>
        <taxon>Candidatus Sungiibacteriota</taxon>
    </lineage>
</organism>
<evidence type="ECO:0000256" key="2">
    <source>
        <dbReference type="SAM" id="SignalP"/>
    </source>
</evidence>
<evidence type="ECO:0000313" key="4">
    <source>
        <dbReference type="Proteomes" id="UP000724148"/>
    </source>
</evidence>
<name>A0A931SB49_9BACT</name>
<keyword evidence="1" id="KW-0472">Membrane</keyword>
<protein>
    <submittedName>
        <fullName evidence="3">Uncharacterized protein</fullName>
    </submittedName>
</protein>
<dbReference type="AlphaFoldDB" id="A0A931SB49"/>
<proteinExistence type="predicted"/>
<feature type="signal peptide" evidence="2">
    <location>
        <begin position="1"/>
        <end position="31"/>
    </location>
</feature>